<keyword evidence="4" id="KW-0132">Cell division</keyword>
<evidence type="ECO:0000313" key="4">
    <source>
        <dbReference type="EMBL" id="GEN64975.1"/>
    </source>
</evidence>
<dbReference type="InterPro" id="IPR025230">
    <property type="entry name" value="DUF4172"/>
</dbReference>
<accession>A0A511XPV2</accession>
<reference evidence="4 5" key="1">
    <citation type="submission" date="2019-07" db="EMBL/GenBank/DDBJ databases">
        <title>Whole genome shotgun sequence of Acetobacter oeni NBRC 105207.</title>
        <authorList>
            <person name="Hosoyama A."/>
            <person name="Uohara A."/>
            <person name="Ohji S."/>
            <person name="Ichikawa N."/>
        </authorList>
    </citation>
    <scope>NUCLEOTIDE SEQUENCE [LARGE SCALE GENOMIC DNA]</scope>
    <source>
        <strain evidence="4 5">NBRC 105207</strain>
    </source>
</reference>
<dbReference type="GO" id="GO:0005524">
    <property type="term" value="F:ATP binding"/>
    <property type="evidence" value="ECO:0007669"/>
    <property type="project" value="UniProtKB-KW"/>
</dbReference>
<dbReference type="InterPro" id="IPR040198">
    <property type="entry name" value="Fido_containing"/>
</dbReference>
<dbReference type="Gene3D" id="1.10.3290.10">
    <property type="entry name" value="Fido-like domain"/>
    <property type="match status" value="1"/>
</dbReference>
<dbReference type="EMBL" id="BJYG01000063">
    <property type="protein sequence ID" value="GEN64975.1"/>
    <property type="molecule type" value="Genomic_DNA"/>
</dbReference>
<dbReference type="InterPro" id="IPR036597">
    <property type="entry name" value="Fido-like_dom_sf"/>
</dbReference>
<proteinExistence type="predicted"/>
<dbReference type="PROSITE" id="PS51459">
    <property type="entry name" value="FIDO"/>
    <property type="match status" value="1"/>
</dbReference>
<dbReference type="InterPro" id="IPR003812">
    <property type="entry name" value="Fido"/>
</dbReference>
<sequence>MTRYIHQHEDWPDFRWDKDTISHELAAVRHRQGRLLGRMESLGFDFRSEAVLQTLTEDVIKSSEIEGENLDREQVRSSIALRLGMDIGALAPVDRDVEGVVEMTLDATRHYADPLTEERLFAWHAALFPTGRNGMSRILVGEWRDDGTGPMQVVSGPVGREKVHYEAPAASRVPVEMQAFLDWCNAGQALDPVLKAAIAHLWFVTIHPFEDGNGRMARVIGDLMLARSEQTEQRFYSLSAQIRQERKDYYAILEVTQKGDMDITPWLHWFLEALDRAFDRAELVLGKVIQKARFWDNLAGQSINDRQRLMLNRLLDGFEGKLTSSKWAKLAKTSPDTALRDINDLVSRDILVREAAGGRSTSYMLVFPGPWRVWPMNKIT</sequence>
<evidence type="ECO:0000313" key="5">
    <source>
        <dbReference type="Proteomes" id="UP000321746"/>
    </source>
</evidence>
<feature type="binding site" evidence="2">
    <location>
        <begin position="211"/>
        <end position="218"/>
    </location>
    <ligand>
        <name>ATP</name>
        <dbReference type="ChEBI" id="CHEBI:30616"/>
    </ligand>
</feature>
<keyword evidence="5" id="KW-1185">Reference proteome</keyword>
<name>A0A511XPV2_9PROT</name>
<feature type="binding site" evidence="2">
    <location>
        <begin position="249"/>
        <end position="250"/>
    </location>
    <ligand>
        <name>ATP</name>
        <dbReference type="ChEBI" id="CHEBI:30616"/>
    </ligand>
</feature>
<feature type="active site" evidence="1">
    <location>
        <position position="207"/>
    </location>
</feature>
<dbReference type="SUPFAM" id="SSF140931">
    <property type="entry name" value="Fic-like"/>
    <property type="match status" value="1"/>
</dbReference>
<gene>
    <name evidence="4" type="ORF">AOE01nite_31990</name>
</gene>
<dbReference type="AlphaFoldDB" id="A0A511XPV2"/>
<keyword evidence="4" id="KW-0131">Cell cycle</keyword>
<dbReference type="PANTHER" id="PTHR13504">
    <property type="entry name" value="FIDO DOMAIN-CONTAINING PROTEIN DDB_G0283145"/>
    <property type="match status" value="1"/>
</dbReference>
<dbReference type="OrthoDB" id="9813719at2"/>
<evidence type="ECO:0000259" key="3">
    <source>
        <dbReference type="PROSITE" id="PS51459"/>
    </source>
</evidence>
<dbReference type="Pfam" id="PF02661">
    <property type="entry name" value="Fic"/>
    <property type="match status" value="1"/>
</dbReference>
<dbReference type="GO" id="GO:0051301">
    <property type="term" value="P:cell division"/>
    <property type="evidence" value="ECO:0007669"/>
    <property type="project" value="UniProtKB-KW"/>
</dbReference>
<dbReference type="Pfam" id="PF13776">
    <property type="entry name" value="DUF4172"/>
    <property type="match status" value="1"/>
</dbReference>
<organism evidence="4 5">
    <name type="scientific">Acetobacter oeni</name>
    <dbReference type="NCBI Taxonomy" id="304077"/>
    <lineage>
        <taxon>Bacteria</taxon>
        <taxon>Pseudomonadati</taxon>
        <taxon>Pseudomonadota</taxon>
        <taxon>Alphaproteobacteria</taxon>
        <taxon>Acetobacterales</taxon>
        <taxon>Acetobacteraceae</taxon>
        <taxon>Acetobacter</taxon>
    </lineage>
</organism>
<evidence type="ECO:0000256" key="2">
    <source>
        <dbReference type="PIRSR" id="PIRSR640198-2"/>
    </source>
</evidence>
<feature type="domain" description="Fido" evidence="3">
    <location>
        <begin position="115"/>
        <end position="272"/>
    </location>
</feature>
<dbReference type="Proteomes" id="UP000321746">
    <property type="component" value="Unassembled WGS sequence"/>
</dbReference>
<dbReference type="PANTHER" id="PTHR13504:SF33">
    <property type="entry name" value="FIC FAMILY PROTEIN"/>
    <property type="match status" value="1"/>
</dbReference>
<keyword evidence="2" id="KW-0547">Nucleotide-binding</keyword>
<protein>
    <submittedName>
        <fullName evidence="4">Cell division protein Fic</fullName>
    </submittedName>
</protein>
<dbReference type="InterPro" id="IPR036388">
    <property type="entry name" value="WH-like_DNA-bd_sf"/>
</dbReference>
<dbReference type="RefSeq" id="WP_146892384.1">
    <property type="nucleotide sequence ID" value="NZ_BJYG01000063.1"/>
</dbReference>
<evidence type="ECO:0000256" key="1">
    <source>
        <dbReference type="PIRSR" id="PIRSR640198-1"/>
    </source>
</evidence>
<keyword evidence="2" id="KW-0067">ATP-binding</keyword>
<comment type="caution">
    <text evidence="4">The sequence shown here is derived from an EMBL/GenBank/DDBJ whole genome shotgun (WGS) entry which is preliminary data.</text>
</comment>
<dbReference type="Gene3D" id="1.10.10.10">
    <property type="entry name" value="Winged helix-like DNA-binding domain superfamily/Winged helix DNA-binding domain"/>
    <property type="match status" value="1"/>
</dbReference>